<evidence type="ECO:0000313" key="2">
    <source>
        <dbReference type="Proteomes" id="UP000789860"/>
    </source>
</evidence>
<accession>A0ACA9LI07</accession>
<comment type="caution">
    <text evidence="1">The sequence shown here is derived from an EMBL/GenBank/DDBJ whole genome shotgun (WGS) entry which is preliminary data.</text>
</comment>
<organism evidence="1 2">
    <name type="scientific">Scutellospora calospora</name>
    <dbReference type="NCBI Taxonomy" id="85575"/>
    <lineage>
        <taxon>Eukaryota</taxon>
        <taxon>Fungi</taxon>
        <taxon>Fungi incertae sedis</taxon>
        <taxon>Mucoromycota</taxon>
        <taxon>Glomeromycotina</taxon>
        <taxon>Glomeromycetes</taxon>
        <taxon>Diversisporales</taxon>
        <taxon>Gigasporaceae</taxon>
        <taxon>Scutellospora</taxon>
    </lineage>
</organism>
<dbReference type="Proteomes" id="UP000789860">
    <property type="component" value="Unassembled WGS sequence"/>
</dbReference>
<protein>
    <submittedName>
        <fullName evidence="1">5566_t:CDS:1</fullName>
    </submittedName>
</protein>
<reference evidence="1" key="1">
    <citation type="submission" date="2021-06" db="EMBL/GenBank/DDBJ databases">
        <authorList>
            <person name="Kallberg Y."/>
            <person name="Tangrot J."/>
            <person name="Rosling A."/>
        </authorList>
    </citation>
    <scope>NUCLEOTIDE SEQUENCE</scope>
    <source>
        <strain evidence="1">AU212A</strain>
    </source>
</reference>
<evidence type="ECO:0000313" key="1">
    <source>
        <dbReference type="EMBL" id="CAG8531722.1"/>
    </source>
</evidence>
<proteinExistence type="predicted"/>
<name>A0ACA9LI07_9GLOM</name>
<gene>
    <name evidence="1" type="ORF">SCALOS_LOCUS4485</name>
</gene>
<keyword evidence="2" id="KW-1185">Reference proteome</keyword>
<dbReference type="EMBL" id="CAJVPM010006100">
    <property type="protein sequence ID" value="CAG8531722.1"/>
    <property type="molecule type" value="Genomic_DNA"/>
</dbReference>
<sequence>MVKRKCLISCSNHPSEAKTYKKEENVNSHSEEKKKRQKQRIKTGTYHSTISIFALLCLFYIPTDPLSKDLQKEKENPNPHILNYFVKQRPTKKKKKKKKRKQTNKEQRAETDTYCSTILVLHSDLNPQMSISHSHCFDEVITYKEKKVLIHKLKKEQ</sequence>